<dbReference type="Proteomes" id="UP001500653">
    <property type="component" value="Unassembled WGS sequence"/>
</dbReference>
<feature type="domain" description="Amine oxidase" evidence="4">
    <location>
        <begin position="19"/>
        <end position="496"/>
    </location>
</feature>
<evidence type="ECO:0000256" key="1">
    <source>
        <dbReference type="ARBA" id="ARBA00037217"/>
    </source>
</evidence>
<comment type="function">
    <text evidence="1">Probable oxidoreductase that may play a role as regulator of mitochondrial function.</text>
</comment>
<accession>A0ABP4GJJ3</accession>
<evidence type="ECO:0000256" key="2">
    <source>
        <dbReference type="ARBA" id="ARBA00038825"/>
    </source>
</evidence>
<dbReference type="Gene3D" id="3.50.50.60">
    <property type="entry name" value="FAD/NAD(P)-binding domain"/>
    <property type="match status" value="2"/>
</dbReference>
<evidence type="ECO:0000259" key="4">
    <source>
        <dbReference type="Pfam" id="PF01593"/>
    </source>
</evidence>
<dbReference type="EMBL" id="BAAALN010000002">
    <property type="protein sequence ID" value="GAA1226974.1"/>
    <property type="molecule type" value="Genomic_DNA"/>
</dbReference>
<protein>
    <recommendedName>
        <fullName evidence="3">Pyridine nucleotide-disulfide oxidoreductase domain-containing protein 2</fullName>
    </recommendedName>
</protein>
<comment type="caution">
    <text evidence="5">The sequence shown here is derived from an EMBL/GenBank/DDBJ whole genome shotgun (WGS) entry which is preliminary data.</text>
</comment>
<comment type="subunit">
    <text evidence="2">Interacts with COX5B; this interaction may contribute to localize PYROXD2 to the inner face of the inner mitochondrial membrane.</text>
</comment>
<dbReference type="InterPro" id="IPR002937">
    <property type="entry name" value="Amino_oxidase"/>
</dbReference>
<reference evidence="6" key="1">
    <citation type="journal article" date="2019" name="Int. J. Syst. Evol. Microbiol.">
        <title>The Global Catalogue of Microorganisms (GCM) 10K type strain sequencing project: providing services to taxonomists for standard genome sequencing and annotation.</title>
        <authorList>
            <consortium name="The Broad Institute Genomics Platform"/>
            <consortium name="The Broad Institute Genome Sequencing Center for Infectious Disease"/>
            <person name="Wu L."/>
            <person name="Ma J."/>
        </authorList>
    </citation>
    <scope>NUCLEOTIDE SEQUENCE [LARGE SCALE GENOMIC DNA]</scope>
    <source>
        <strain evidence="6">JCM 13023</strain>
    </source>
</reference>
<dbReference type="PANTHER" id="PTHR10668:SF105">
    <property type="entry name" value="DEHYDROGENASE-RELATED"/>
    <property type="match status" value="1"/>
</dbReference>
<proteinExistence type="predicted"/>
<dbReference type="SUPFAM" id="SSF51905">
    <property type="entry name" value="FAD/NAD(P)-binding domain"/>
    <property type="match status" value="1"/>
</dbReference>
<name>A0ABP4GJJ3_9PSEU</name>
<evidence type="ECO:0000313" key="6">
    <source>
        <dbReference type="Proteomes" id="UP001500653"/>
    </source>
</evidence>
<gene>
    <name evidence="5" type="ORF">GCM10009676_06370</name>
</gene>
<keyword evidence="6" id="KW-1185">Reference proteome</keyword>
<evidence type="ECO:0000313" key="5">
    <source>
        <dbReference type="EMBL" id="GAA1226974.1"/>
    </source>
</evidence>
<dbReference type="PANTHER" id="PTHR10668">
    <property type="entry name" value="PHYTOENE DEHYDROGENASE"/>
    <property type="match status" value="1"/>
</dbReference>
<evidence type="ECO:0000256" key="3">
    <source>
        <dbReference type="ARBA" id="ARBA00040298"/>
    </source>
</evidence>
<sequence length="530" mass="54632">MHIPAETVDAVVIGAGPNGLVAANLLADAGWDVVVLEATSTPGGAVRSAEAIEPGFVTDLFSAFYPMAAASPVLAGLDLERYGLRWRHAPAALAHVLPDDRVALVSRDVEETAASLGGFASGDGETWAAETELWRRIRGPLLDALLSPFPPVRAAARLARAAGTADGMRLARMVAMPATTWAGERFRGAGALAVPAGNALHTDLGPAQAGSAVFGWLLSMLAQDVGFPVPDGGSGALTAALTRRLAERGGRVECGRPVTRVLTAGGRAMGVLADTPVRARRAVLAAVPAPLLYGRMLDDGVLPARVRGDLRRFGWDAATVKVNWTLSGPIPWAAPEAAGAGTVHLGGDVAGLARYGLDVELGTVPEDPMLVIGQMAVADPSRAPHGCESAWAYTHVPRGLDWDGDRLRRFTDRMEALLERHAPGFGARIRGRLVQGPRELEQANPALVEGAVGGGSAAMHQQLVFRPVPGLGRADTPVDRLFLAGASAHPGGAVHGGPGANAARAALARAGVGGGAYAAAIAGLHRLLHT</sequence>
<dbReference type="Pfam" id="PF01593">
    <property type="entry name" value="Amino_oxidase"/>
    <property type="match status" value="1"/>
</dbReference>
<dbReference type="InterPro" id="IPR036188">
    <property type="entry name" value="FAD/NAD-bd_sf"/>
</dbReference>
<organism evidence="5 6">
    <name type="scientific">Prauserella halophila</name>
    <dbReference type="NCBI Taxonomy" id="185641"/>
    <lineage>
        <taxon>Bacteria</taxon>
        <taxon>Bacillati</taxon>
        <taxon>Actinomycetota</taxon>
        <taxon>Actinomycetes</taxon>
        <taxon>Pseudonocardiales</taxon>
        <taxon>Pseudonocardiaceae</taxon>
        <taxon>Prauserella</taxon>
    </lineage>
</organism>